<protein>
    <submittedName>
        <fullName evidence="2">Uncharacterized protein</fullName>
    </submittedName>
</protein>
<proteinExistence type="predicted"/>
<feature type="compositionally biased region" description="Pro residues" evidence="1">
    <location>
        <begin position="1"/>
        <end position="11"/>
    </location>
</feature>
<gene>
    <name evidence="2" type="ORF">E2562_011023</name>
</gene>
<evidence type="ECO:0000313" key="2">
    <source>
        <dbReference type="EMBL" id="KAF0928927.1"/>
    </source>
</evidence>
<keyword evidence="3" id="KW-1185">Reference proteome</keyword>
<reference evidence="2 3" key="1">
    <citation type="submission" date="2019-11" db="EMBL/GenBank/DDBJ databases">
        <title>Whole genome sequence of Oryza granulata.</title>
        <authorList>
            <person name="Li W."/>
        </authorList>
    </citation>
    <scope>NUCLEOTIDE SEQUENCE [LARGE SCALE GENOMIC DNA]</scope>
    <source>
        <strain evidence="3">cv. Menghai</strain>
        <tissue evidence="2">Leaf</tissue>
    </source>
</reference>
<dbReference type="Proteomes" id="UP000479710">
    <property type="component" value="Unassembled WGS sequence"/>
</dbReference>
<name>A0A6G1EWC3_9ORYZ</name>
<evidence type="ECO:0000256" key="1">
    <source>
        <dbReference type="SAM" id="MobiDB-lite"/>
    </source>
</evidence>
<feature type="region of interest" description="Disordered" evidence="1">
    <location>
        <begin position="1"/>
        <end position="32"/>
    </location>
</feature>
<dbReference type="EMBL" id="SPHZ02000002">
    <property type="protein sequence ID" value="KAF0928927.1"/>
    <property type="molecule type" value="Genomic_DNA"/>
</dbReference>
<evidence type="ECO:0000313" key="3">
    <source>
        <dbReference type="Proteomes" id="UP000479710"/>
    </source>
</evidence>
<sequence length="108" mass="11228">MAAGLPPPHPTTPSWDSSSMAQGATDDNLSPSTPIGSYRAPVAYTCVGGVAVCLRLAAGVVMVVPLDLSITPIPELQETLVGLGGVDDPLVVMLFAMAERLRPSNLWK</sequence>
<organism evidence="2 3">
    <name type="scientific">Oryza meyeriana var. granulata</name>
    <dbReference type="NCBI Taxonomy" id="110450"/>
    <lineage>
        <taxon>Eukaryota</taxon>
        <taxon>Viridiplantae</taxon>
        <taxon>Streptophyta</taxon>
        <taxon>Embryophyta</taxon>
        <taxon>Tracheophyta</taxon>
        <taxon>Spermatophyta</taxon>
        <taxon>Magnoliopsida</taxon>
        <taxon>Liliopsida</taxon>
        <taxon>Poales</taxon>
        <taxon>Poaceae</taxon>
        <taxon>BOP clade</taxon>
        <taxon>Oryzoideae</taxon>
        <taxon>Oryzeae</taxon>
        <taxon>Oryzinae</taxon>
        <taxon>Oryza</taxon>
        <taxon>Oryza meyeriana</taxon>
    </lineage>
</organism>
<dbReference type="AlphaFoldDB" id="A0A6G1EWC3"/>
<feature type="compositionally biased region" description="Polar residues" evidence="1">
    <location>
        <begin position="12"/>
        <end position="32"/>
    </location>
</feature>
<comment type="caution">
    <text evidence="2">The sequence shown here is derived from an EMBL/GenBank/DDBJ whole genome shotgun (WGS) entry which is preliminary data.</text>
</comment>
<accession>A0A6G1EWC3</accession>